<name>A0A6G8R5N3_9CAUD</name>
<proteinExistence type="predicted"/>
<reference evidence="1 2" key="1">
    <citation type="submission" date="2020-03" db="EMBL/GenBank/DDBJ databases">
        <title>The Isolation and Genome Sequence of a Novel Cyanophage S-N03 from the Huanghai Sea, China.</title>
        <authorList>
            <person name="Jiang T."/>
        </authorList>
    </citation>
    <scope>NUCLEOTIDE SEQUENCE [LARGE SCALE GENOMIC DNA]</scope>
</reference>
<dbReference type="GeneID" id="77945234"/>
<dbReference type="EMBL" id="MT162466">
    <property type="protein sequence ID" value="QIN96700.1"/>
    <property type="molecule type" value="Genomic_DNA"/>
</dbReference>
<sequence>MLDTTDAKIRNLSMRNLQLMRAYRMCSWEANMSPVTRAECLRVMQVEMDAIDEQIIELIDKKHDLNYNKPIEDISKVVSDLLTF</sequence>
<protein>
    <submittedName>
        <fullName evidence="1">Uncharacterized protein</fullName>
    </submittedName>
</protein>
<dbReference type="Proteomes" id="UP000502617">
    <property type="component" value="Segment"/>
</dbReference>
<dbReference type="RefSeq" id="YP_010669080.1">
    <property type="nucleotide sequence ID" value="NC_070959.1"/>
</dbReference>
<evidence type="ECO:0000313" key="2">
    <source>
        <dbReference type="Proteomes" id="UP000502617"/>
    </source>
</evidence>
<keyword evidence="2" id="KW-1185">Reference proteome</keyword>
<dbReference type="KEGG" id="vg:77945234"/>
<organism evidence="1 2">
    <name type="scientific">Synechococcus phage S-N03</name>
    <dbReference type="NCBI Taxonomy" id="2718943"/>
    <lineage>
        <taxon>Viruses</taxon>
        <taxon>Duplodnaviria</taxon>
        <taxon>Heunggongvirae</taxon>
        <taxon>Uroviricota</taxon>
        <taxon>Caudoviricetes</taxon>
        <taxon>Pantevenvirales</taxon>
        <taxon>Kyanoviridae</taxon>
        <taxon>Huanghaivirus</taxon>
        <taxon>Huanghaivirus snothree</taxon>
    </lineage>
</organism>
<evidence type="ECO:0000313" key="1">
    <source>
        <dbReference type="EMBL" id="QIN96700.1"/>
    </source>
</evidence>
<accession>A0A6G8R5N3</accession>